<comment type="caution">
    <text evidence="1">The sequence shown here is derived from an EMBL/GenBank/DDBJ whole genome shotgun (WGS) entry which is preliminary data.</text>
</comment>
<evidence type="ECO:0000313" key="1">
    <source>
        <dbReference type="EMBL" id="KAI3719601.1"/>
    </source>
</evidence>
<keyword evidence="2" id="KW-1185">Reference proteome</keyword>
<accession>A0ACB9BBI8</accession>
<reference evidence="2" key="1">
    <citation type="journal article" date="2022" name="Mol. Ecol. Resour.">
        <title>The genomes of chicory, endive, great burdock and yacon provide insights into Asteraceae palaeo-polyploidization history and plant inulin production.</title>
        <authorList>
            <person name="Fan W."/>
            <person name="Wang S."/>
            <person name="Wang H."/>
            <person name="Wang A."/>
            <person name="Jiang F."/>
            <person name="Liu H."/>
            <person name="Zhao H."/>
            <person name="Xu D."/>
            <person name="Zhang Y."/>
        </authorList>
    </citation>
    <scope>NUCLEOTIDE SEQUENCE [LARGE SCALE GENOMIC DNA]</scope>
    <source>
        <strain evidence="2">cv. Niubang</strain>
    </source>
</reference>
<reference evidence="1 2" key="2">
    <citation type="journal article" date="2022" name="Mol. Ecol. Resour.">
        <title>The genomes of chicory, endive, great burdock and yacon provide insights into Asteraceae paleo-polyploidization history and plant inulin production.</title>
        <authorList>
            <person name="Fan W."/>
            <person name="Wang S."/>
            <person name="Wang H."/>
            <person name="Wang A."/>
            <person name="Jiang F."/>
            <person name="Liu H."/>
            <person name="Zhao H."/>
            <person name="Xu D."/>
            <person name="Zhang Y."/>
        </authorList>
    </citation>
    <scope>NUCLEOTIDE SEQUENCE [LARGE SCALE GENOMIC DNA]</scope>
    <source>
        <strain evidence="2">cv. Niubang</strain>
    </source>
</reference>
<name>A0ACB9BBI8_ARCLA</name>
<evidence type="ECO:0000313" key="2">
    <source>
        <dbReference type="Proteomes" id="UP001055879"/>
    </source>
</evidence>
<gene>
    <name evidence="1" type="ORF">L6452_20503</name>
</gene>
<dbReference type="Proteomes" id="UP001055879">
    <property type="component" value="Linkage Group LG06"/>
</dbReference>
<sequence>MFHYLERKREIDVEPAASIDGRSDIFQYVASSIDGVPAIDGVLSRERLCKSDGMDPSIAVNHMVGTVVQATT</sequence>
<proteinExistence type="predicted"/>
<protein>
    <submittedName>
        <fullName evidence="1">Uncharacterized protein</fullName>
    </submittedName>
</protein>
<dbReference type="EMBL" id="CM042052">
    <property type="protein sequence ID" value="KAI3719601.1"/>
    <property type="molecule type" value="Genomic_DNA"/>
</dbReference>
<organism evidence="1 2">
    <name type="scientific">Arctium lappa</name>
    <name type="common">Greater burdock</name>
    <name type="synonym">Lappa major</name>
    <dbReference type="NCBI Taxonomy" id="4217"/>
    <lineage>
        <taxon>Eukaryota</taxon>
        <taxon>Viridiplantae</taxon>
        <taxon>Streptophyta</taxon>
        <taxon>Embryophyta</taxon>
        <taxon>Tracheophyta</taxon>
        <taxon>Spermatophyta</taxon>
        <taxon>Magnoliopsida</taxon>
        <taxon>eudicotyledons</taxon>
        <taxon>Gunneridae</taxon>
        <taxon>Pentapetalae</taxon>
        <taxon>asterids</taxon>
        <taxon>campanulids</taxon>
        <taxon>Asterales</taxon>
        <taxon>Asteraceae</taxon>
        <taxon>Carduoideae</taxon>
        <taxon>Cardueae</taxon>
        <taxon>Arctiinae</taxon>
        <taxon>Arctium</taxon>
    </lineage>
</organism>